<accession>A0A9X9WN78</accession>
<evidence type="ECO:0000256" key="1">
    <source>
        <dbReference type="ARBA" id="ARBA00023015"/>
    </source>
</evidence>
<dbReference type="EMBL" id="JAAEDK010000064">
    <property type="protein sequence ID" value="MBR0661788.1"/>
    <property type="molecule type" value="Genomic_DNA"/>
</dbReference>
<dbReference type="Proteomes" id="UP000746741">
    <property type="component" value="Unassembled WGS sequence"/>
</dbReference>
<evidence type="ECO:0000313" key="7">
    <source>
        <dbReference type="Proteomes" id="UP000746741"/>
    </source>
</evidence>
<dbReference type="PROSITE" id="PS50949">
    <property type="entry name" value="HTH_GNTR"/>
    <property type="match status" value="1"/>
</dbReference>
<evidence type="ECO:0000313" key="6">
    <source>
        <dbReference type="EMBL" id="NKE17962.1"/>
    </source>
</evidence>
<keyword evidence="1" id="KW-0805">Transcription regulation</keyword>
<protein>
    <submittedName>
        <fullName evidence="5">GntR family transcriptional regulator</fullName>
    </submittedName>
</protein>
<dbReference type="SMART" id="SM00895">
    <property type="entry name" value="FCD"/>
    <property type="match status" value="1"/>
</dbReference>
<dbReference type="Gene3D" id="1.20.120.530">
    <property type="entry name" value="GntR ligand-binding domain-like"/>
    <property type="match status" value="1"/>
</dbReference>
<dbReference type="PANTHER" id="PTHR43537">
    <property type="entry name" value="TRANSCRIPTIONAL REGULATOR, GNTR FAMILY"/>
    <property type="match status" value="1"/>
</dbReference>
<dbReference type="Gene3D" id="1.10.10.10">
    <property type="entry name" value="Winged helix-like DNA-binding domain superfamily/Winged helix DNA-binding domain"/>
    <property type="match status" value="1"/>
</dbReference>
<evidence type="ECO:0000256" key="3">
    <source>
        <dbReference type="ARBA" id="ARBA00023163"/>
    </source>
</evidence>
<evidence type="ECO:0000256" key="2">
    <source>
        <dbReference type="ARBA" id="ARBA00023125"/>
    </source>
</evidence>
<organism evidence="5 8">
    <name type="scientific">Neoroseomonas oryzicola</name>
    <dbReference type="NCBI Taxonomy" id="535904"/>
    <lineage>
        <taxon>Bacteria</taxon>
        <taxon>Pseudomonadati</taxon>
        <taxon>Pseudomonadota</taxon>
        <taxon>Alphaproteobacteria</taxon>
        <taxon>Acetobacterales</taxon>
        <taxon>Acetobacteraceae</taxon>
        <taxon>Neoroseomonas</taxon>
    </lineage>
</organism>
<dbReference type="CDD" id="cd07377">
    <property type="entry name" value="WHTH_GntR"/>
    <property type="match status" value="1"/>
</dbReference>
<dbReference type="Proteomes" id="UP001138708">
    <property type="component" value="Unassembled WGS sequence"/>
</dbReference>
<dbReference type="InterPro" id="IPR000524">
    <property type="entry name" value="Tscrpt_reg_HTH_GntR"/>
</dbReference>
<sequence length="229" mass="25115">MGRRAARTATLGEGHKTVTGALAEAIRRRILDGSYATGMKLQQDMLAAEFGVSRIPVREALFQLDAEGLVTIEPQRGATVSSLSPERMTETLELRAILEPYLLRCSAPRLTDEDFAALDRLLADYAAAIEAHAVNRWGELNTTFHLGLYARAGRPRAVATVATLLRESDRYTRVQLAASAEYQRRAQAEHLELLRLCRAGEVEAAATLLQSHVSHVRETLGRILGAAQV</sequence>
<keyword evidence="3" id="KW-0804">Transcription</keyword>
<dbReference type="GO" id="GO:0003700">
    <property type="term" value="F:DNA-binding transcription factor activity"/>
    <property type="evidence" value="ECO:0007669"/>
    <property type="project" value="InterPro"/>
</dbReference>
<dbReference type="Pfam" id="PF00392">
    <property type="entry name" value="GntR"/>
    <property type="match status" value="1"/>
</dbReference>
<name>A0A9X9WN78_9PROT</name>
<dbReference type="SUPFAM" id="SSF46785">
    <property type="entry name" value="Winged helix' DNA-binding domain"/>
    <property type="match status" value="1"/>
</dbReference>
<dbReference type="SMART" id="SM00345">
    <property type="entry name" value="HTH_GNTR"/>
    <property type="match status" value="1"/>
</dbReference>
<dbReference type="InterPro" id="IPR036390">
    <property type="entry name" value="WH_DNA-bd_sf"/>
</dbReference>
<reference evidence="6 7" key="2">
    <citation type="submission" date="2020-02" db="EMBL/GenBank/DDBJ databases">
        <authorList>
            <person name="Sun Q."/>
            <person name="Inoue M."/>
        </authorList>
    </citation>
    <scope>NUCLEOTIDE SEQUENCE [LARGE SCALE GENOMIC DNA]</scope>
    <source>
        <strain evidence="6 7">KCTC 22478</strain>
    </source>
</reference>
<dbReference type="InterPro" id="IPR036388">
    <property type="entry name" value="WH-like_DNA-bd_sf"/>
</dbReference>
<gene>
    <name evidence="6" type="ORF">GWK15_13505</name>
    <name evidence="5" type="ORF">GXW75_21210</name>
</gene>
<dbReference type="GO" id="GO:0003677">
    <property type="term" value="F:DNA binding"/>
    <property type="evidence" value="ECO:0007669"/>
    <property type="project" value="UniProtKB-KW"/>
</dbReference>
<dbReference type="PANTHER" id="PTHR43537:SF41">
    <property type="entry name" value="TRANSCRIPTIONAL REGULATORY PROTEIN"/>
    <property type="match status" value="1"/>
</dbReference>
<feature type="domain" description="HTH gntR-type" evidence="4">
    <location>
        <begin position="16"/>
        <end position="83"/>
    </location>
</feature>
<dbReference type="EMBL" id="JAAVUP010000003">
    <property type="protein sequence ID" value="NKE17962.1"/>
    <property type="molecule type" value="Genomic_DNA"/>
</dbReference>
<reference evidence="5" key="1">
    <citation type="submission" date="2020-01" db="EMBL/GenBank/DDBJ databases">
        <authorList>
            <person name="Rat A."/>
        </authorList>
    </citation>
    <scope>NUCLEOTIDE SEQUENCE</scope>
    <source>
        <strain evidence="5">LMG 31161</strain>
    </source>
</reference>
<reference evidence="5" key="3">
    <citation type="journal article" date="2021" name="Syst. Appl. Microbiol.">
        <title>Roseomonas hellenica sp. nov., isolated from roots of wild-growing Alkanna tinctoria.</title>
        <authorList>
            <person name="Rat A."/>
            <person name="Naranjo H.D."/>
            <person name="Lebbe L."/>
            <person name="Cnockaert M."/>
            <person name="Krigas N."/>
            <person name="Grigoriadou K."/>
            <person name="Maloupa E."/>
            <person name="Willems A."/>
        </authorList>
    </citation>
    <scope>NUCLEOTIDE SEQUENCE</scope>
    <source>
        <strain evidence="5">LMG 31161</strain>
    </source>
</reference>
<proteinExistence type="predicted"/>
<dbReference type="Pfam" id="PF07729">
    <property type="entry name" value="FCD"/>
    <property type="match status" value="1"/>
</dbReference>
<comment type="caution">
    <text evidence="5">The sequence shown here is derived from an EMBL/GenBank/DDBJ whole genome shotgun (WGS) entry which is preliminary data.</text>
</comment>
<dbReference type="SUPFAM" id="SSF48008">
    <property type="entry name" value="GntR ligand-binding domain-like"/>
    <property type="match status" value="1"/>
</dbReference>
<evidence type="ECO:0000313" key="5">
    <source>
        <dbReference type="EMBL" id="MBR0661788.1"/>
    </source>
</evidence>
<dbReference type="InterPro" id="IPR008920">
    <property type="entry name" value="TF_FadR/GntR_C"/>
</dbReference>
<keyword evidence="2" id="KW-0238">DNA-binding</keyword>
<dbReference type="PRINTS" id="PR00035">
    <property type="entry name" value="HTHGNTR"/>
</dbReference>
<evidence type="ECO:0000313" key="8">
    <source>
        <dbReference type="Proteomes" id="UP001138708"/>
    </source>
</evidence>
<evidence type="ECO:0000259" key="4">
    <source>
        <dbReference type="PROSITE" id="PS50949"/>
    </source>
</evidence>
<dbReference type="RefSeq" id="WP_168041854.1">
    <property type="nucleotide sequence ID" value="NZ_JAAEDK010000064.1"/>
</dbReference>
<dbReference type="AlphaFoldDB" id="A0A9X9WN78"/>
<keyword evidence="7" id="KW-1185">Reference proteome</keyword>
<dbReference type="InterPro" id="IPR011711">
    <property type="entry name" value="GntR_C"/>
</dbReference>